<accession>A0ABW0KJF9</accession>
<dbReference type="PANTHER" id="PTHR45947">
    <property type="entry name" value="SULFOQUINOVOSYL TRANSFERASE SQD2"/>
    <property type="match status" value="1"/>
</dbReference>
<dbReference type="EC" id="2.4.-.-" evidence="3"/>
<dbReference type="SUPFAM" id="SSF53756">
    <property type="entry name" value="UDP-Glycosyltransferase/glycogen phosphorylase"/>
    <property type="match status" value="1"/>
</dbReference>
<dbReference type="PANTHER" id="PTHR45947:SF3">
    <property type="entry name" value="SULFOQUINOVOSYL TRANSFERASE SQD2"/>
    <property type="match status" value="1"/>
</dbReference>
<dbReference type="GO" id="GO:0016757">
    <property type="term" value="F:glycosyltransferase activity"/>
    <property type="evidence" value="ECO:0007669"/>
    <property type="project" value="UniProtKB-KW"/>
</dbReference>
<reference evidence="4" key="1">
    <citation type="journal article" date="2019" name="Int. J. Syst. Evol. Microbiol.">
        <title>The Global Catalogue of Microorganisms (GCM) 10K type strain sequencing project: providing services to taxonomists for standard genome sequencing and annotation.</title>
        <authorList>
            <consortium name="The Broad Institute Genomics Platform"/>
            <consortium name="The Broad Institute Genome Sequencing Center for Infectious Disease"/>
            <person name="Wu L."/>
            <person name="Ma J."/>
        </authorList>
    </citation>
    <scope>NUCLEOTIDE SEQUENCE [LARGE SCALE GENOMIC DNA]</scope>
    <source>
        <strain evidence="4">CGMCC 4.1469</strain>
    </source>
</reference>
<dbReference type="CDD" id="cd03801">
    <property type="entry name" value="GT4_PimA-like"/>
    <property type="match status" value="1"/>
</dbReference>
<organism evidence="3 4">
    <name type="scientific">Prosthecobacter fluviatilis</name>
    <dbReference type="NCBI Taxonomy" id="445931"/>
    <lineage>
        <taxon>Bacteria</taxon>
        <taxon>Pseudomonadati</taxon>
        <taxon>Verrucomicrobiota</taxon>
        <taxon>Verrucomicrobiia</taxon>
        <taxon>Verrucomicrobiales</taxon>
        <taxon>Verrucomicrobiaceae</taxon>
        <taxon>Prosthecobacter</taxon>
    </lineage>
</organism>
<dbReference type="EMBL" id="JBHSMQ010000001">
    <property type="protein sequence ID" value="MFC5453425.1"/>
    <property type="molecule type" value="Genomic_DNA"/>
</dbReference>
<name>A0ABW0KJF9_9BACT</name>
<dbReference type="InterPro" id="IPR001296">
    <property type="entry name" value="Glyco_trans_1"/>
</dbReference>
<dbReference type="RefSeq" id="WP_377162489.1">
    <property type="nucleotide sequence ID" value="NZ_JBHSMQ010000001.1"/>
</dbReference>
<feature type="domain" description="Glycosyltransferase subfamily 4-like N-terminal" evidence="2">
    <location>
        <begin position="16"/>
        <end position="186"/>
    </location>
</feature>
<protein>
    <submittedName>
        <fullName evidence="3">Glycosyltransferase family 4 protein</fullName>
        <ecNumber evidence="3">2.4.-.-</ecNumber>
    </submittedName>
</protein>
<evidence type="ECO:0000259" key="1">
    <source>
        <dbReference type="Pfam" id="PF00534"/>
    </source>
</evidence>
<gene>
    <name evidence="3" type="ORF">ACFQDI_01050</name>
</gene>
<comment type="caution">
    <text evidence="3">The sequence shown here is derived from an EMBL/GenBank/DDBJ whole genome shotgun (WGS) entry which is preliminary data.</text>
</comment>
<proteinExistence type="predicted"/>
<dbReference type="Pfam" id="PF00534">
    <property type="entry name" value="Glycos_transf_1"/>
    <property type="match status" value="1"/>
</dbReference>
<keyword evidence="4" id="KW-1185">Reference proteome</keyword>
<dbReference type="InterPro" id="IPR028098">
    <property type="entry name" value="Glyco_trans_4-like_N"/>
</dbReference>
<evidence type="ECO:0000313" key="3">
    <source>
        <dbReference type="EMBL" id="MFC5453425.1"/>
    </source>
</evidence>
<dbReference type="Gene3D" id="3.40.50.2000">
    <property type="entry name" value="Glycogen Phosphorylase B"/>
    <property type="match status" value="2"/>
</dbReference>
<sequence>MKILVLTNLYPPHYVGGYELRCAAITEALRLRGHDVQVITSNHGVQGSPPIAEPHVDRSLRIHGYYGHPWLGLRALKYLELHNNQTLLAALTVLRPDVVHVWCMGGLSKSLCLTLQRSGVPTVYDVSDHWILRSLTADVWLDWWNRGHGSFASRIHRALWTLCGVRRRCDAIAPTSPVSEIRFQRLYFTSARLRELTAQQGYDVMHGGVIHCPVDTSLFQGTPVRRSPKKWLWVGRLAEDKGILTALRALLLIKTAFAGTLHVYGRGEEAYVTMLKNFASEHDLPVAWHSATPAEMPDVYRAHDALLFTSEWEEPFALTPLEAMACGLPVIGTMTGGSRELFRHGQNAVTYDAGAATQLAERILLLQSEDHLRTTIAEAGHREVHERFAMAPIVDQVENYLRESIPA</sequence>
<keyword evidence="3" id="KW-0808">Transferase</keyword>
<dbReference type="Pfam" id="PF13579">
    <property type="entry name" value="Glyco_trans_4_4"/>
    <property type="match status" value="1"/>
</dbReference>
<keyword evidence="3" id="KW-0328">Glycosyltransferase</keyword>
<dbReference type="InterPro" id="IPR050194">
    <property type="entry name" value="Glycosyltransferase_grp1"/>
</dbReference>
<dbReference type="Proteomes" id="UP001596052">
    <property type="component" value="Unassembled WGS sequence"/>
</dbReference>
<evidence type="ECO:0000313" key="4">
    <source>
        <dbReference type="Proteomes" id="UP001596052"/>
    </source>
</evidence>
<evidence type="ECO:0000259" key="2">
    <source>
        <dbReference type="Pfam" id="PF13579"/>
    </source>
</evidence>
<feature type="domain" description="Glycosyl transferase family 1" evidence="1">
    <location>
        <begin position="224"/>
        <end position="380"/>
    </location>
</feature>